<dbReference type="Proteomes" id="UP000642829">
    <property type="component" value="Unassembled WGS sequence"/>
</dbReference>
<organism evidence="1 2">
    <name type="scientific">Cerasicoccus arenae</name>
    <dbReference type="NCBI Taxonomy" id="424488"/>
    <lineage>
        <taxon>Bacteria</taxon>
        <taxon>Pseudomonadati</taxon>
        <taxon>Verrucomicrobiota</taxon>
        <taxon>Opitutia</taxon>
        <taxon>Puniceicoccales</taxon>
        <taxon>Cerasicoccaceae</taxon>
        <taxon>Cerasicoccus</taxon>
    </lineage>
</organism>
<dbReference type="EMBL" id="BMXG01000004">
    <property type="protein sequence ID" value="GHB95335.1"/>
    <property type="molecule type" value="Genomic_DNA"/>
</dbReference>
<evidence type="ECO:0000313" key="2">
    <source>
        <dbReference type="Proteomes" id="UP000642829"/>
    </source>
</evidence>
<gene>
    <name evidence="1" type="ORF">GCM10007047_08810</name>
</gene>
<dbReference type="AlphaFoldDB" id="A0A8J3GDY8"/>
<dbReference type="RefSeq" id="WP_189512266.1">
    <property type="nucleotide sequence ID" value="NZ_BMXG01000004.1"/>
</dbReference>
<evidence type="ECO:0000313" key="1">
    <source>
        <dbReference type="EMBL" id="GHB95335.1"/>
    </source>
</evidence>
<comment type="caution">
    <text evidence="1">The sequence shown here is derived from an EMBL/GenBank/DDBJ whole genome shotgun (WGS) entry which is preliminary data.</text>
</comment>
<sequence length="319" mass="36762">MKNLIIGCTTNLTEANVRPFLTSLKQVNFSGEVCLLINDSLSSLETKDYGYQINLVEVEKFKKFLPQFVVEKRFTRHWINIPLHSYVPFSQYWPGNQDQKRRFRNFVGVHYLKITSARYLYYYLYIAANKDRFSNVLLTDVRDVFFQADPFSYPTNSELNFFLEHPNARIGSCPVNSFWFRGLYGEEDLKRHSERRVSCSGTTIGTTEGILDYLRSMTDELTATNARMTNVDGTDQAAHNGMIVNEKVSNYRIWENGSGPILTLGYEPVDNFLPDEEGLVRNFDGSIIPIIHQYDRHQVLIDAMLGRIGVSTDCLKKLD</sequence>
<keyword evidence="2" id="KW-1185">Reference proteome</keyword>
<protein>
    <submittedName>
        <fullName evidence="1">Uncharacterized protein</fullName>
    </submittedName>
</protein>
<reference evidence="1" key="2">
    <citation type="submission" date="2020-09" db="EMBL/GenBank/DDBJ databases">
        <authorList>
            <person name="Sun Q."/>
            <person name="Kim S."/>
        </authorList>
    </citation>
    <scope>NUCLEOTIDE SEQUENCE</scope>
    <source>
        <strain evidence="1">KCTC 12870</strain>
    </source>
</reference>
<name>A0A8J3GDY8_9BACT</name>
<reference evidence="1" key="1">
    <citation type="journal article" date="2014" name="Int. J. Syst. Evol. Microbiol.">
        <title>Complete genome sequence of Corynebacterium casei LMG S-19264T (=DSM 44701T), isolated from a smear-ripened cheese.</title>
        <authorList>
            <consortium name="US DOE Joint Genome Institute (JGI-PGF)"/>
            <person name="Walter F."/>
            <person name="Albersmeier A."/>
            <person name="Kalinowski J."/>
            <person name="Ruckert C."/>
        </authorList>
    </citation>
    <scope>NUCLEOTIDE SEQUENCE</scope>
    <source>
        <strain evidence="1">KCTC 12870</strain>
    </source>
</reference>
<accession>A0A8J3GDY8</accession>
<proteinExistence type="predicted"/>